<keyword evidence="14" id="KW-1185">Reference proteome</keyword>
<evidence type="ECO:0000256" key="7">
    <source>
        <dbReference type="ARBA" id="ARBA00022777"/>
    </source>
</evidence>
<feature type="transmembrane region" description="Helical" evidence="11">
    <location>
        <begin position="199"/>
        <end position="219"/>
    </location>
</feature>
<gene>
    <name evidence="13" type="ORF">NC661_06260</name>
</gene>
<dbReference type="GO" id="GO:0005886">
    <property type="term" value="C:plasma membrane"/>
    <property type="evidence" value="ECO:0007669"/>
    <property type="project" value="UniProtKB-SubCell"/>
</dbReference>
<dbReference type="Gene3D" id="3.30.565.10">
    <property type="entry name" value="Histidine kinase-like ATPase, C-terminal domain"/>
    <property type="match status" value="1"/>
</dbReference>
<dbReference type="Proteomes" id="UP001145072">
    <property type="component" value="Unassembled WGS sequence"/>
</dbReference>
<dbReference type="SMART" id="SM00387">
    <property type="entry name" value="HATPase_c"/>
    <property type="match status" value="1"/>
</dbReference>
<dbReference type="SUPFAM" id="SSF49785">
    <property type="entry name" value="Galactose-binding domain-like"/>
    <property type="match status" value="1"/>
</dbReference>
<keyword evidence="10" id="KW-0175">Coiled coil</keyword>
<feature type="transmembrane region" description="Helical" evidence="11">
    <location>
        <begin position="292"/>
        <end position="310"/>
    </location>
</feature>
<keyword evidence="8 13" id="KW-0067">ATP-binding</keyword>
<dbReference type="Pfam" id="PF00512">
    <property type="entry name" value="HisKA"/>
    <property type="match status" value="1"/>
</dbReference>
<dbReference type="Gene3D" id="1.10.287.130">
    <property type="match status" value="1"/>
</dbReference>
<dbReference type="Pfam" id="PF02518">
    <property type="entry name" value="HATPase_c"/>
    <property type="match status" value="1"/>
</dbReference>
<reference evidence="13" key="1">
    <citation type="submission" date="2022-06" db="EMBL/GenBank/DDBJ databases">
        <title>Aquibacillus sp. a new bacterium isolated from soil saline samples.</title>
        <authorList>
            <person name="Galisteo C."/>
            <person name="De La Haba R."/>
            <person name="Sanchez-Porro C."/>
            <person name="Ventosa A."/>
        </authorList>
    </citation>
    <scope>NUCLEOTIDE SEQUENCE</scope>
    <source>
        <strain evidence="13">JCM 12387</strain>
    </source>
</reference>
<evidence type="ECO:0000259" key="12">
    <source>
        <dbReference type="PROSITE" id="PS50109"/>
    </source>
</evidence>
<feature type="domain" description="Histidine kinase" evidence="12">
    <location>
        <begin position="452"/>
        <end position="675"/>
    </location>
</feature>
<evidence type="ECO:0000256" key="6">
    <source>
        <dbReference type="ARBA" id="ARBA00022741"/>
    </source>
</evidence>
<dbReference type="PRINTS" id="PR00344">
    <property type="entry name" value="BCTRLSENSOR"/>
</dbReference>
<dbReference type="InterPro" id="IPR004358">
    <property type="entry name" value="Sig_transdc_His_kin-like_C"/>
</dbReference>
<evidence type="ECO:0000313" key="13">
    <source>
        <dbReference type="EMBL" id="MDC3419972.1"/>
    </source>
</evidence>
<keyword evidence="11" id="KW-1133">Transmembrane helix</keyword>
<dbReference type="Gene3D" id="2.60.120.260">
    <property type="entry name" value="Galactose-binding domain-like"/>
    <property type="match status" value="1"/>
</dbReference>
<dbReference type="SUPFAM" id="SSF47384">
    <property type="entry name" value="Homodimeric domain of signal transducing histidine kinase"/>
    <property type="match status" value="1"/>
</dbReference>
<dbReference type="InterPro" id="IPR011623">
    <property type="entry name" value="7TMR_DISM_rcpt_extracell_dom1"/>
</dbReference>
<dbReference type="AlphaFoldDB" id="A0A9X3WHQ6"/>
<dbReference type="InterPro" id="IPR036097">
    <property type="entry name" value="HisK_dim/P_sf"/>
</dbReference>
<keyword evidence="11" id="KW-0472">Membrane</keyword>
<dbReference type="InterPro" id="IPR003594">
    <property type="entry name" value="HATPase_dom"/>
</dbReference>
<evidence type="ECO:0000256" key="10">
    <source>
        <dbReference type="SAM" id="Coils"/>
    </source>
</evidence>
<keyword evidence="4" id="KW-0597">Phosphoprotein</keyword>
<dbReference type="Pfam" id="PF07695">
    <property type="entry name" value="7TMR-DISM_7TM"/>
    <property type="match status" value="1"/>
</dbReference>
<dbReference type="InterPro" id="IPR003661">
    <property type="entry name" value="HisK_dim/P_dom"/>
</dbReference>
<dbReference type="InterPro" id="IPR036890">
    <property type="entry name" value="HATPase_C_sf"/>
</dbReference>
<feature type="transmembrane region" description="Helical" evidence="11">
    <location>
        <begin position="265"/>
        <end position="285"/>
    </location>
</feature>
<dbReference type="CDD" id="cd00082">
    <property type="entry name" value="HisKA"/>
    <property type="match status" value="1"/>
</dbReference>
<dbReference type="GO" id="GO:0009927">
    <property type="term" value="F:histidine phosphotransfer kinase activity"/>
    <property type="evidence" value="ECO:0007669"/>
    <property type="project" value="TreeGrafter"/>
</dbReference>
<evidence type="ECO:0000256" key="11">
    <source>
        <dbReference type="SAM" id="Phobius"/>
    </source>
</evidence>
<evidence type="ECO:0000256" key="2">
    <source>
        <dbReference type="ARBA" id="ARBA00004651"/>
    </source>
</evidence>
<dbReference type="GO" id="GO:0000155">
    <property type="term" value="F:phosphorelay sensor kinase activity"/>
    <property type="evidence" value="ECO:0007669"/>
    <property type="project" value="InterPro"/>
</dbReference>
<keyword evidence="11" id="KW-0812">Transmembrane</keyword>
<dbReference type="SMART" id="SM00388">
    <property type="entry name" value="HisKA"/>
    <property type="match status" value="1"/>
</dbReference>
<feature type="transmembrane region" description="Helical" evidence="11">
    <location>
        <begin position="351"/>
        <end position="369"/>
    </location>
</feature>
<keyword evidence="5" id="KW-0808">Transferase</keyword>
<feature type="coiled-coil region" evidence="10">
    <location>
        <begin position="407"/>
        <end position="438"/>
    </location>
</feature>
<dbReference type="EC" id="2.7.13.3" evidence="3"/>
<dbReference type="InterPro" id="IPR005467">
    <property type="entry name" value="His_kinase_dom"/>
</dbReference>
<evidence type="ECO:0000313" key="14">
    <source>
        <dbReference type="Proteomes" id="UP001145072"/>
    </source>
</evidence>
<dbReference type="FunFam" id="3.30.565.10:FF:000006">
    <property type="entry name" value="Sensor histidine kinase WalK"/>
    <property type="match status" value="1"/>
</dbReference>
<keyword evidence="7" id="KW-0418">Kinase</keyword>
<accession>A0A9X3WHQ6</accession>
<dbReference type="CDD" id="cd00075">
    <property type="entry name" value="HATPase"/>
    <property type="match status" value="1"/>
</dbReference>
<comment type="caution">
    <text evidence="13">The sequence shown here is derived from an EMBL/GenBank/DDBJ whole genome shotgun (WGS) entry which is preliminary data.</text>
</comment>
<evidence type="ECO:0000256" key="4">
    <source>
        <dbReference type="ARBA" id="ARBA00022553"/>
    </source>
</evidence>
<dbReference type="RefSeq" id="WP_259870559.1">
    <property type="nucleotide sequence ID" value="NZ_JAMQJZ010000003.1"/>
</dbReference>
<feature type="transmembrane region" description="Helical" evidence="11">
    <location>
        <begin position="226"/>
        <end position="245"/>
    </location>
</feature>
<comment type="catalytic activity">
    <reaction evidence="1">
        <text>ATP + protein L-histidine = ADP + protein N-phospho-L-histidine.</text>
        <dbReference type="EC" id="2.7.13.3"/>
    </reaction>
</comment>
<dbReference type="PROSITE" id="PS50109">
    <property type="entry name" value="HIS_KIN"/>
    <property type="match status" value="1"/>
</dbReference>
<evidence type="ECO:0000256" key="9">
    <source>
        <dbReference type="ARBA" id="ARBA00023012"/>
    </source>
</evidence>
<feature type="transmembrane region" description="Helical" evidence="11">
    <location>
        <begin position="375"/>
        <end position="396"/>
    </location>
</feature>
<evidence type="ECO:0000256" key="1">
    <source>
        <dbReference type="ARBA" id="ARBA00000085"/>
    </source>
</evidence>
<keyword evidence="9" id="KW-0902">Two-component regulatory system</keyword>
<evidence type="ECO:0000256" key="8">
    <source>
        <dbReference type="ARBA" id="ARBA00022840"/>
    </source>
</evidence>
<dbReference type="PANTHER" id="PTHR43047:SF72">
    <property type="entry name" value="OSMOSENSING HISTIDINE PROTEIN KINASE SLN1"/>
    <property type="match status" value="1"/>
</dbReference>
<organism evidence="13 14">
    <name type="scientific">Aquibacillus koreensis</name>
    <dbReference type="NCBI Taxonomy" id="279446"/>
    <lineage>
        <taxon>Bacteria</taxon>
        <taxon>Bacillati</taxon>
        <taxon>Bacillota</taxon>
        <taxon>Bacilli</taxon>
        <taxon>Bacillales</taxon>
        <taxon>Bacillaceae</taxon>
        <taxon>Aquibacillus</taxon>
    </lineage>
</organism>
<evidence type="ECO:0000256" key="5">
    <source>
        <dbReference type="ARBA" id="ARBA00022679"/>
    </source>
</evidence>
<dbReference type="GO" id="GO:0005524">
    <property type="term" value="F:ATP binding"/>
    <property type="evidence" value="ECO:0007669"/>
    <property type="project" value="UniProtKB-KW"/>
</dbReference>
<keyword evidence="6" id="KW-0547">Nucleotide-binding</keyword>
<evidence type="ECO:0000256" key="3">
    <source>
        <dbReference type="ARBA" id="ARBA00012438"/>
    </source>
</evidence>
<feature type="transmembrane region" description="Helical" evidence="11">
    <location>
        <begin position="322"/>
        <end position="344"/>
    </location>
</feature>
<proteinExistence type="predicted"/>
<name>A0A9X3WHQ6_9BACI</name>
<dbReference type="EMBL" id="JAMQJZ010000003">
    <property type="protein sequence ID" value="MDC3419972.1"/>
    <property type="molecule type" value="Genomic_DNA"/>
</dbReference>
<comment type="subcellular location">
    <subcellularLocation>
        <location evidence="2">Cell membrane</location>
        <topology evidence="2">Multi-pass membrane protein</topology>
    </subcellularLocation>
</comment>
<dbReference type="PANTHER" id="PTHR43047">
    <property type="entry name" value="TWO-COMPONENT HISTIDINE PROTEIN KINASE"/>
    <property type="match status" value="1"/>
</dbReference>
<dbReference type="InterPro" id="IPR008979">
    <property type="entry name" value="Galactose-bd-like_sf"/>
</dbReference>
<dbReference type="SUPFAM" id="SSF55874">
    <property type="entry name" value="ATPase domain of HSP90 chaperone/DNA topoisomerase II/histidine kinase"/>
    <property type="match status" value="1"/>
</dbReference>
<protein>
    <recommendedName>
        <fullName evidence="3">histidine kinase</fullName>
        <ecNumber evidence="3">2.7.13.3</ecNumber>
    </recommendedName>
</protein>
<sequence length="676" mass="77285">MDKLRLCIFVLLVFGLTSAFVYGEEEADGSGDVVVDQDQEKLSSLDGNWEFYWQQLHTPTELHEEQPLPSLIQVPGAWEGQNVHGEPITNTGYGTYRVRIHIPAQDIGTQKSLSLNYVGSAYRIWIDGKEYEGIGKVGTTKQEEEPLLQRNIIFFEPEKNSVELVMQVSNYSFREGGVIHEVVYGETTNLVSFVINDNILKLFTIGALCVMGLYHFIIFLKRRSELALLFVGLSSLSLAFRTLTVTEYVVKPLTQLIGWESLVRMEYLSEIIFFICMVLSIKCLFPKETHRSMVIVAVFVSATLFSIILFTPSQVFTSMLPYHMFLLVAVASYFVFFVGTLAIIREKEGAILHLVGALAIVFAVLNDVLNSLMIIQSIPMIEYAYILFIMLQAVIVSNQYTRLFKENVTLNDQLTDLNDSLEEKIDERTETIHKKNQELVEMQHTRTRLLANIAHDIGTPIVGMHTYLKIVKEGKVKLEDAGFLDQMLDKLSYIRKLNNDLFDLSKLESHKLFFRKEMLPVNKYFKGLFQSLQEEVFDEKASIHINRFETKIEGKEAFVYLDKWRIRQVLQNYIDNALKFNDSDQCSIELNCYIQSYEHSHRVIIEVSDNGVGIAEEEIPYIFGRFYKKWEGNVQGSGLGLAIVKEIIEQHDGQVGVKSKRGEGSCFFFSLPVSLK</sequence>